<evidence type="ECO:0000313" key="9">
    <source>
        <dbReference type="Proteomes" id="UP000028607"/>
    </source>
</evidence>
<comment type="caution">
    <text evidence="8">The sequence shown here is derived from an EMBL/GenBank/DDBJ whole genome shotgun (WGS) entry which is preliminary data.</text>
</comment>
<dbReference type="PROSITE" id="PS51128">
    <property type="entry name" value="ZF_DKSA_2"/>
    <property type="match status" value="1"/>
</dbReference>
<proteinExistence type="predicted"/>
<gene>
    <name evidence="8" type="ORF">DW2_04310</name>
</gene>
<dbReference type="SUPFAM" id="SSF109635">
    <property type="entry name" value="DnaK suppressor protein DksA, alpha-hairpin domain"/>
    <property type="match status" value="1"/>
</dbReference>
<dbReference type="Gene3D" id="1.20.120.910">
    <property type="entry name" value="DksA, coiled-coil domain"/>
    <property type="match status" value="1"/>
</dbReference>
<dbReference type="Proteomes" id="UP000028607">
    <property type="component" value="Unassembled WGS sequence"/>
</dbReference>
<dbReference type="SUPFAM" id="SSF57716">
    <property type="entry name" value="Glucocorticoid receptor-like (DNA-binding domain)"/>
    <property type="match status" value="1"/>
</dbReference>
<evidence type="ECO:0000256" key="2">
    <source>
        <dbReference type="ARBA" id="ARBA00022771"/>
    </source>
</evidence>
<dbReference type="InterPro" id="IPR048487">
    <property type="entry name" value="DksA-like_N"/>
</dbReference>
<accession>A0A085TYM4</accession>
<organism evidence="8 9">
    <name type="scientific">Thioclava atlantica</name>
    <dbReference type="NCBI Taxonomy" id="1317124"/>
    <lineage>
        <taxon>Bacteria</taxon>
        <taxon>Pseudomonadati</taxon>
        <taxon>Pseudomonadota</taxon>
        <taxon>Alphaproteobacteria</taxon>
        <taxon>Rhodobacterales</taxon>
        <taxon>Paracoccaceae</taxon>
        <taxon>Thioclava</taxon>
    </lineage>
</organism>
<dbReference type="EMBL" id="AQRC01000003">
    <property type="protein sequence ID" value="KFE35821.1"/>
    <property type="molecule type" value="Genomic_DNA"/>
</dbReference>
<sequence>MQMKSVETRKSELETRRAQLVARMKQVDTELDSHDEKDWDDAAVEQEQDEVLEDLGEAAQAELRSIEAAFARIEEGEYGFCVTCGERIDEARLDLLPATPFCSTHAPGAKVRQQ</sequence>
<name>A0A085TYM4_9RHOB</name>
<dbReference type="PANTHER" id="PTHR33823:SF4">
    <property type="entry name" value="GENERAL STRESS PROTEIN 16O"/>
    <property type="match status" value="1"/>
</dbReference>
<protein>
    <submittedName>
        <fullName evidence="8">DnaK suppressor protein</fullName>
    </submittedName>
</protein>
<dbReference type="PANTHER" id="PTHR33823">
    <property type="entry name" value="RNA POLYMERASE-BINDING TRANSCRIPTION FACTOR DKSA-RELATED"/>
    <property type="match status" value="1"/>
</dbReference>
<dbReference type="GO" id="GO:0008270">
    <property type="term" value="F:zinc ion binding"/>
    <property type="evidence" value="ECO:0007669"/>
    <property type="project" value="UniProtKB-KW"/>
</dbReference>
<evidence type="ECO:0000256" key="1">
    <source>
        <dbReference type="ARBA" id="ARBA00022723"/>
    </source>
</evidence>
<keyword evidence="2" id="KW-0863">Zinc-finger</keyword>
<dbReference type="Pfam" id="PF01258">
    <property type="entry name" value="zf-dskA_traR"/>
    <property type="match status" value="1"/>
</dbReference>
<dbReference type="eggNOG" id="COG1734">
    <property type="taxonomic scope" value="Bacteria"/>
</dbReference>
<dbReference type="InterPro" id="IPR037187">
    <property type="entry name" value="DnaK_N"/>
</dbReference>
<evidence type="ECO:0000259" key="7">
    <source>
        <dbReference type="Pfam" id="PF21173"/>
    </source>
</evidence>
<evidence type="ECO:0000256" key="3">
    <source>
        <dbReference type="ARBA" id="ARBA00022833"/>
    </source>
</evidence>
<feature type="coiled-coil region" evidence="5">
    <location>
        <begin position="3"/>
        <end position="30"/>
    </location>
</feature>
<evidence type="ECO:0000313" key="8">
    <source>
        <dbReference type="EMBL" id="KFE35821.1"/>
    </source>
</evidence>
<evidence type="ECO:0000256" key="5">
    <source>
        <dbReference type="SAM" id="Coils"/>
    </source>
</evidence>
<feature type="domain" description="DnaK suppressor protein-like N-terminal" evidence="7">
    <location>
        <begin position="12"/>
        <end position="73"/>
    </location>
</feature>
<feature type="zinc finger region" description="dksA C4-type" evidence="4">
    <location>
        <begin position="81"/>
        <end position="105"/>
    </location>
</feature>
<keyword evidence="5" id="KW-0175">Coiled coil</keyword>
<keyword evidence="9" id="KW-1185">Reference proteome</keyword>
<dbReference type="PATRIC" id="fig|1317124.6.peg.870"/>
<reference evidence="9" key="1">
    <citation type="submission" date="2013-04" db="EMBL/GenBank/DDBJ databases">
        <title>Thioclava sp. 13D2W-2 Genome Sequencing.</title>
        <authorList>
            <person name="Lai Q."/>
            <person name="Li G."/>
            <person name="Shao Z."/>
        </authorList>
    </citation>
    <scope>NUCLEOTIDE SEQUENCE [LARGE SCALE GENOMIC DNA]</scope>
    <source>
        <strain evidence="9">13D2W-2</strain>
    </source>
</reference>
<dbReference type="STRING" id="1317124.DW2_04310"/>
<feature type="domain" description="Zinc finger DksA/TraR C4-type" evidence="6">
    <location>
        <begin position="76"/>
        <end position="102"/>
    </location>
</feature>
<evidence type="ECO:0000256" key="4">
    <source>
        <dbReference type="PROSITE-ProRule" id="PRU00510"/>
    </source>
</evidence>
<keyword evidence="1" id="KW-0479">Metal-binding</keyword>
<dbReference type="AlphaFoldDB" id="A0A085TYM4"/>
<evidence type="ECO:0000259" key="6">
    <source>
        <dbReference type="Pfam" id="PF01258"/>
    </source>
</evidence>
<reference evidence="8 9" key="2">
    <citation type="journal article" date="2015" name="Antonie Van Leeuwenhoek">
        <title>Thioclava indica sp. nov., isolated from surface seawater of the Indian Ocean.</title>
        <authorList>
            <person name="Liu Y."/>
            <person name="Lai Q."/>
            <person name="Du J."/>
            <person name="Xu H."/>
            <person name="Jiang L."/>
            <person name="Shao Z."/>
        </authorList>
    </citation>
    <scope>NUCLEOTIDE SEQUENCE [LARGE SCALE GENOMIC DNA]</scope>
    <source>
        <strain evidence="8 9">13D2W-2</strain>
    </source>
</reference>
<dbReference type="Pfam" id="PF21173">
    <property type="entry name" value="DksA-like_N"/>
    <property type="match status" value="1"/>
</dbReference>
<keyword evidence="3" id="KW-0862">Zinc</keyword>
<dbReference type="InterPro" id="IPR000962">
    <property type="entry name" value="Znf_DskA_TraR"/>
</dbReference>